<dbReference type="Pfam" id="PF00325">
    <property type="entry name" value="Crp"/>
    <property type="match status" value="1"/>
</dbReference>
<dbReference type="PANTHER" id="PTHR24567">
    <property type="entry name" value="CRP FAMILY TRANSCRIPTIONAL REGULATORY PROTEIN"/>
    <property type="match status" value="1"/>
</dbReference>
<dbReference type="EMBL" id="CP032157">
    <property type="protein sequence ID" value="AXY76335.1"/>
    <property type="molecule type" value="Genomic_DNA"/>
</dbReference>
<dbReference type="KEGG" id="pseg:D3H65_21080"/>
<dbReference type="OrthoDB" id="5457083at2"/>
<dbReference type="SMART" id="SM00100">
    <property type="entry name" value="cNMP"/>
    <property type="match status" value="1"/>
</dbReference>
<dbReference type="InterPro" id="IPR012318">
    <property type="entry name" value="HTH_CRP"/>
</dbReference>
<evidence type="ECO:0000256" key="2">
    <source>
        <dbReference type="ARBA" id="ARBA00023125"/>
    </source>
</evidence>
<dbReference type="InterPro" id="IPR036390">
    <property type="entry name" value="WH_DNA-bd_sf"/>
</dbReference>
<dbReference type="GO" id="GO:0003677">
    <property type="term" value="F:DNA binding"/>
    <property type="evidence" value="ECO:0007669"/>
    <property type="project" value="UniProtKB-KW"/>
</dbReference>
<dbReference type="AlphaFoldDB" id="A0A3B7MXD0"/>
<dbReference type="InterPro" id="IPR018490">
    <property type="entry name" value="cNMP-bd_dom_sf"/>
</dbReference>
<organism evidence="5 6">
    <name type="scientific">Paraflavitalea soli</name>
    <dbReference type="NCBI Taxonomy" id="2315862"/>
    <lineage>
        <taxon>Bacteria</taxon>
        <taxon>Pseudomonadati</taxon>
        <taxon>Bacteroidota</taxon>
        <taxon>Chitinophagia</taxon>
        <taxon>Chitinophagales</taxon>
        <taxon>Chitinophagaceae</taxon>
        <taxon>Paraflavitalea</taxon>
    </lineage>
</organism>
<dbReference type="CDD" id="cd00038">
    <property type="entry name" value="CAP_ED"/>
    <property type="match status" value="1"/>
</dbReference>
<evidence type="ECO:0000313" key="5">
    <source>
        <dbReference type="EMBL" id="AXY76335.1"/>
    </source>
</evidence>
<protein>
    <submittedName>
        <fullName evidence="5">Crp/Fnr family transcriptional regulator</fullName>
    </submittedName>
</protein>
<evidence type="ECO:0000313" key="6">
    <source>
        <dbReference type="Proteomes" id="UP000263900"/>
    </source>
</evidence>
<evidence type="ECO:0000256" key="3">
    <source>
        <dbReference type="ARBA" id="ARBA00023163"/>
    </source>
</evidence>
<sequence>MIRTNQDLLQFIEQLPGIQQQRLQPGQKLLLQDGKALYVYIIKRGIAKCYITEENGKDYILEFFGEGEVIGELELFRNAPNLSTVEAVTELVLYKTDSSAFWQLLETNAQFNRIMLKELATRVSQLAVRVSYQQLYPIEYTLLKLLSLFSYQELALSKQDLADYLAISVRSLNRTLKQLREKNFIPADGLDLHLTQAELDKLLKRFDDH</sequence>
<dbReference type="Proteomes" id="UP000263900">
    <property type="component" value="Chromosome"/>
</dbReference>
<dbReference type="SUPFAM" id="SSF51206">
    <property type="entry name" value="cAMP-binding domain-like"/>
    <property type="match status" value="1"/>
</dbReference>
<name>A0A3B7MXD0_9BACT</name>
<evidence type="ECO:0000259" key="4">
    <source>
        <dbReference type="PROSITE" id="PS50042"/>
    </source>
</evidence>
<feature type="domain" description="Cyclic nucleotide-binding" evidence="4">
    <location>
        <begin position="2"/>
        <end position="122"/>
    </location>
</feature>
<reference evidence="5 6" key="1">
    <citation type="submission" date="2018-09" db="EMBL/GenBank/DDBJ databases">
        <title>Genome sequencing of strain 6GH32-13.</title>
        <authorList>
            <person name="Weon H.-Y."/>
            <person name="Heo J."/>
            <person name="Kwon S.-W."/>
        </authorList>
    </citation>
    <scope>NUCLEOTIDE SEQUENCE [LARGE SCALE GENOMIC DNA]</scope>
    <source>
        <strain evidence="5 6">5GH32-13</strain>
    </source>
</reference>
<accession>A0A3B7MXD0</accession>
<dbReference type="PANTHER" id="PTHR24567:SF26">
    <property type="entry name" value="REGULATORY PROTEIN YEIL"/>
    <property type="match status" value="1"/>
</dbReference>
<keyword evidence="2" id="KW-0238">DNA-binding</keyword>
<gene>
    <name evidence="5" type="ORF">D3H65_21080</name>
</gene>
<dbReference type="InterPro" id="IPR000595">
    <property type="entry name" value="cNMP-bd_dom"/>
</dbReference>
<dbReference type="Gene3D" id="2.60.120.10">
    <property type="entry name" value="Jelly Rolls"/>
    <property type="match status" value="1"/>
</dbReference>
<dbReference type="RefSeq" id="WP_119052212.1">
    <property type="nucleotide sequence ID" value="NZ_CP032157.1"/>
</dbReference>
<keyword evidence="6" id="KW-1185">Reference proteome</keyword>
<keyword evidence="1" id="KW-0805">Transcription regulation</keyword>
<dbReference type="GO" id="GO:0005829">
    <property type="term" value="C:cytosol"/>
    <property type="evidence" value="ECO:0007669"/>
    <property type="project" value="TreeGrafter"/>
</dbReference>
<dbReference type="GO" id="GO:0003700">
    <property type="term" value="F:DNA-binding transcription factor activity"/>
    <property type="evidence" value="ECO:0007669"/>
    <property type="project" value="TreeGrafter"/>
</dbReference>
<keyword evidence="3" id="KW-0804">Transcription</keyword>
<proteinExistence type="predicted"/>
<dbReference type="InterPro" id="IPR014710">
    <property type="entry name" value="RmlC-like_jellyroll"/>
</dbReference>
<dbReference type="PROSITE" id="PS50042">
    <property type="entry name" value="CNMP_BINDING_3"/>
    <property type="match status" value="1"/>
</dbReference>
<dbReference type="Pfam" id="PF00027">
    <property type="entry name" value="cNMP_binding"/>
    <property type="match status" value="1"/>
</dbReference>
<evidence type="ECO:0000256" key="1">
    <source>
        <dbReference type="ARBA" id="ARBA00023015"/>
    </source>
</evidence>
<dbReference type="InterPro" id="IPR050397">
    <property type="entry name" value="Env_Response_Regulators"/>
</dbReference>
<dbReference type="SUPFAM" id="SSF46785">
    <property type="entry name" value="Winged helix' DNA-binding domain"/>
    <property type="match status" value="1"/>
</dbReference>